<keyword evidence="3" id="KW-1185">Reference proteome</keyword>
<sequence>MDQKVQSLFGSGFTAEELDLTSDLLPIAEYVEDRSKMIDQMLSSIRVPLLRSLLPSYLRDTPIDELKEILLHELSSIPRKDVLEVLSDGSCYVPFCEAVKQLELSVTRKLEIVPSKPLLKEAPRPVPPPLSTEPIFSDQEEPQTSTMSSKDKEAIFPDAFPDETMFSEDITIDASLEQAPDMYDDTAVYGDIDSKPEINEDDSIADNFERRNVEGRVFRGRLGNEDEVLEEEEPEEAAEDTLEEATEMRKCKKNKRKKSRKKRKETYSSSPSPVRAAVEPEPEPKVEPEPEMNPGSEEGELETDEELESLVELRQREEAERIRREKQLEMMRRIAPDEYYRLKTAMEPSSDEDARSVSSTENDVSMPWNRPEYGRSERTLSRREPLVHRPVNPIELTNPVPDHPAYQFTAAFRMQSQVKEEVKEDSSSYLRAVKDSLNVLESDVRKAEVESMHNLTSARVSDLISDVSDVERLFSVTTEKANVSENELVTLRKRIDACSSAISLLDQFVRSSKASVIGDTD</sequence>
<dbReference type="PANTHER" id="PTHR14740">
    <property type="entry name" value="CASPASE ACTIVITY AND APOPTOSIS INHIBITOR 1"/>
    <property type="match status" value="1"/>
</dbReference>
<dbReference type="Pfam" id="PF15335">
    <property type="entry name" value="CAAP1"/>
    <property type="match status" value="1"/>
</dbReference>
<dbReference type="InterPro" id="IPR038991">
    <property type="entry name" value="CAAP1"/>
</dbReference>
<feature type="region of interest" description="Disordered" evidence="1">
    <location>
        <begin position="121"/>
        <end position="150"/>
    </location>
</feature>
<feature type="compositionally biased region" description="Acidic residues" evidence="1">
    <location>
        <begin position="225"/>
        <end position="245"/>
    </location>
</feature>
<organism evidence="2">
    <name type="scientific">Notodromas monacha</name>
    <dbReference type="NCBI Taxonomy" id="399045"/>
    <lineage>
        <taxon>Eukaryota</taxon>
        <taxon>Metazoa</taxon>
        <taxon>Ecdysozoa</taxon>
        <taxon>Arthropoda</taxon>
        <taxon>Crustacea</taxon>
        <taxon>Oligostraca</taxon>
        <taxon>Ostracoda</taxon>
        <taxon>Podocopa</taxon>
        <taxon>Podocopida</taxon>
        <taxon>Cypridocopina</taxon>
        <taxon>Cypridoidea</taxon>
        <taxon>Cyprididae</taxon>
        <taxon>Notodromas</taxon>
    </lineage>
</organism>
<feature type="region of interest" description="Disordered" evidence="1">
    <location>
        <begin position="346"/>
        <end position="382"/>
    </location>
</feature>
<name>A0A7R9BIH2_9CRUS</name>
<accession>A0A7R9BIH2</accession>
<protein>
    <submittedName>
        <fullName evidence="2">Uncharacterized protein</fullName>
    </submittedName>
</protein>
<proteinExistence type="predicted"/>
<feature type="compositionally biased region" description="Basic and acidic residues" evidence="1">
    <location>
        <begin position="372"/>
        <end position="382"/>
    </location>
</feature>
<dbReference type="Proteomes" id="UP000678499">
    <property type="component" value="Unassembled WGS sequence"/>
</dbReference>
<dbReference type="EMBL" id="CAJPEX010000245">
    <property type="protein sequence ID" value="CAG0914547.1"/>
    <property type="molecule type" value="Genomic_DNA"/>
</dbReference>
<feature type="compositionally biased region" description="Acidic residues" evidence="1">
    <location>
        <begin position="297"/>
        <end position="309"/>
    </location>
</feature>
<dbReference type="EMBL" id="OA882282">
    <property type="protein sequence ID" value="CAD7274395.1"/>
    <property type="molecule type" value="Genomic_DNA"/>
</dbReference>
<gene>
    <name evidence="2" type="ORF">NMOB1V02_LOCUS2228</name>
</gene>
<evidence type="ECO:0000313" key="3">
    <source>
        <dbReference type="Proteomes" id="UP000678499"/>
    </source>
</evidence>
<dbReference type="GO" id="GO:0042981">
    <property type="term" value="P:regulation of apoptotic process"/>
    <property type="evidence" value="ECO:0007669"/>
    <property type="project" value="InterPro"/>
</dbReference>
<dbReference type="AlphaFoldDB" id="A0A7R9BIH2"/>
<feature type="compositionally biased region" description="Basic and acidic residues" evidence="1">
    <location>
        <begin position="207"/>
        <end position="217"/>
    </location>
</feature>
<evidence type="ECO:0000256" key="1">
    <source>
        <dbReference type="SAM" id="MobiDB-lite"/>
    </source>
</evidence>
<evidence type="ECO:0000313" key="2">
    <source>
        <dbReference type="EMBL" id="CAD7274395.1"/>
    </source>
</evidence>
<feature type="region of interest" description="Disordered" evidence="1">
    <location>
        <begin position="191"/>
        <end position="317"/>
    </location>
</feature>
<dbReference type="PANTHER" id="PTHR14740:SF3">
    <property type="entry name" value="CASPASE ACTIVITY AND APOPTOSIS INHIBITOR 1"/>
    <property type="match status" value="1"/>
</dbReference>
<reference evidence="2" key="1">
    <citation type="submission" date="2020-11" db="EMBL/GenBank/DDBJ databases">
        <authorList>
            <person name="Tran Van P."/>
        </authorList>
    </citation>
    <scope>NUCLEOTIDE SEQUENCE</scope>
</reference>
<feature type="compositionally biased region" description="Basic residues" evidence="1">
    <location>
        <begin position="250"/>
        <end position="264"/>
    </location>
</feature>